<dbReference type="InterPro" id="IPR051886">
    <property type="entry name" value="Seed_Dev/Stress_Resp_Reg"/>
</dbReference>
<dbReference type="GO" id="GO:0043565">
    <property type="term" value="F:sequence-specific DNA binding"/>
    <property type="evidence" value="ECO:0007669"/>
    <property type="project" value="InterPro"/>
</dbReference>
<name>A0AAP0JZR7_9MAGN</name>
<gene>
    <name evidence="3" type="ORF">Syun_012611</name>
</gene>
<protein>
    <recommendedName>
        <fullName evidence="2">DOG1 domain-containing protein</fullName>
    </recommendedName>
</protein>
<dbReference type="Pfam" id="PF14144">
    <property type="entry name" value="DOG1"/>
    <property type="match status" value="1"/>
</dbReference>
<dbReference type="PANTHER" id="PTHR46354">
    <property type="entry name" value="DOG1 DOMAIN-CONTAINING PROTEIN"/>
    <property type="match status" value="1"/>
</dbReference>
<keyword evidence="4" id="KW-1185">Reference proteome</keyword>
<feature type="domain" description="DOG1" evidence="2">
    <location>
        <begin position="22"/>
        <end position="252"/>
    </location>
</feature>
<dbReference type="GO" id="GO:0006351">
    <property type="term" value="P:DNA-templated transcription"/>
    <property type="evidence" value="ECO:0007669"/>
    <property type="project" value="InterPro"/>
</dbReference>
<dbReference type="PANTHER" id="PTHR46354:SF9">
    <property type="entry name" value="PROTEIN INAPERTURATE POLLEN1"/>
    <property type="match status" value="1"/>
</dbReference>
<evidence type="ECO:0000259" key="2">
    <source>
        <dbReference type="PROSITE" id="PS51806"/>
    </source>
</evidence>
<dbReference type="InterPro" id="IPR025422">
    <property type="entry name" value="TGA_domain"/>
</dbReference>
<dbReference type="EMBL" id="JBBNAF010000005">
    <property type="protein sequence ID" value="KAK9143211.1"/>
    <property type="molecule type" value="Genomic_DNA"/>
</dbReference>
<evidence type="ECO:0000256" key="1">
    <source>
        <dbReference type="SAM" id="MobiDB-lite"/>
    </source>
</evidence>
<feature type="region of interest" description="Disordered" evidence="1">
    <location>
        <begin position="1"/>
        <end position="20"/>
    </location>
</feature>
<sequence>MIKSMSRHMKKEKKKSSRKSRGIPLKDFYEQWINTLKTSLLPDLRRAMLASSANLLSTHVHHLHLHFLSYFHALDTATSAAAAAAAARDTSPLAFPLLWLGDFHPNLFTNLLRSFLTNNPPHSQSNNFFPNAWTEPSPELVARIEQIECGLRLMVPSVANQLRKAQARFADRVAVHWGQCDGREEVSRMIGAALAAQGEVLESVFLDANRLRRSVLSEILSCVDVYQAALFLEKLAHFYVGFSDGDLMREFDQCKLHL</sequence>
<evidence type="ECO:0000313" key="3">
    <source>
        <dbReference type="EMBL" id="KAK9143211.1"/>
    </source>
</evidence>
<organism evidence="3 4">
    <name type="scientific">Stephania yunnanensis</name>
    <dbReference type="NCBI Taxonomy" id="152371"/>
    <lineage>
        <taxon>Eukaryota</taxon>
        <taxon>Viridiplantae</taxon>
        <taxon>Streptophyta</taxon>
        <taxon>Embryophyta</taxon>
        <taxon>Tracheophyta</taxon>
        <taxon>Spermatophyta</taxon>
        <taxon>Magnoliopsida</taxon>
        <taxon>Ranunculales</taxon>
        <taxon>Menispermaceae</taxon>
        <taxon>Menispermoideae</taxon>
        <taxon>Cissampelideae</taxon>
        <taxon>Stephania</taxon>
    </lineage>
</organism>
<dbReference type="PROSITE" id="PS51806">
    <property type="entry name" value="DOG1"/>
    <property type="match status" value="1"/>
</dbReference>
<evidence type="ECO:0000313" key="4">
    <source>
        <dbReference type="Proteomes" id="UP001420932"/>
    </source>
</evidence>
<comment type="caution">
    <text evidence="3">The sequence shown here is derived from an EMBL/GenBank/DDBJ whole genome shotgun (WGS) entry which is preliminary data.</text>
</comment>
<dbReference type="Proteomes" id="UP001420932">
    <property type="component" value="Unassembled WGS sequence"/>
</dbReference>
<reference evidence="3 4" key="1">
    <citation type="submission" date="2024-01" db="EMBL/GenBank/DDBJ databases">
        <title>Genome assemblies of Stephania.</title>
        <authorList>
            <person name="Yang L."/>
        </authorList>
    </citation>
    <scope>NUCLEOTIDE SEQUENCE [LARGE SCALE GENOMIC DNA]</scope>
    <source>
        <strain evidence="3">YNDBR</strain>
        <tissue evidence="3">Leaf</tissue>
    </source>
</reference>
<proteinExistence type="predicted"/>
<dbReference type="AlphaFoldDB" id="A0AAP0JZR7"/>
<accession>A0AAP0JZR7</accession>